<protein>
    <submittedName>
        <fullName evidence="2">Uncharacterized protein</fullName>
    </submittedName>
</protein>
<dbReference type="Proteomes" id="UP001066276">
    <property type="component" value="Chromosome 1_1"/>
</dbReference>
<dbReference type="EMBL" id="JANPWB010000001">
    <property type="protein sequence ID" value="KAJ1217421.1"/>
    <property type="molecule type" value="Genomic_DNA"/>
</dbReference>
<accession>A0AAV7WX34</accession>
<sequence length="109" mass="11689">MYLLGLVGRRDHPQAQVPQWSILLRPHEGTVRRSSTRGAEAEEGRTGRLPRDASRARVALHLSPRLRGSSEAALAFASPDASAVVRVPQFRRSGGPSPPPAGRPHQGSG</sequence>
<reference evidence="2" key="1">
    <citation type="journal article" date="2022" name="bioRxiv">
        <title>Sequencing and chromosome-scale assembly of the giantPleurodeles waltlgenome.</title>
        <authorList>
            <person name="Brown T."/>
            <person name="Elewa A."/>
            <person name="Iarovenko S."/>
            <person name="Subramanian E."/>
            <person name="Araus A.J."/>
            <person name="Petzold A."/>
            <person name="Susuki M."/>
            <person name="Suzuki K.-i.T."/>
            <person name="Hayashi T."/>
            <person name="Toyoda A."/>
            <person name="Oliveira C."/>
            <person name="Osipova E."/>
            <person name="Leigh N.D."/>
            <person name="Simon A."/>
            <person name="Yun M.H."/>
        </authorList>
    </citation>
    <scope>NUCLEOTIDE SEQUENCE</scope>
    <source>
        <strain evidence="2">20211129_DDA</strain>
        <tissue evidence="2">Liver</tissue>
    </source>
</reference>
<dbReference type="AlphaFoldDB" id="A0AAV7WX34"/>
<gene>
    <name evidence="2" type="ORF">NDU88_005015</name>
</gene>
<evidence type="ECO:0000256" key="1">
    <source>
        <dbReference type="SAM" id="MobiDB-lite"/>
    </source>
</evidence>
<proteinExistence type="predicted"/>
<name>A0AAV7WX34_PLEWA</name>
<comment type="caution">
    <text evidence="2">The sequence shown here is derived from an EMBL/GenBank/DDBJ whole genome shotgun (WGS) entry which is preliminary data.</text>
</comment>
<organism evidence="2 3">
    <name type="scientific">Pleurodeles waltl</name>
    <name type="common">Iberian ribbed newt</name>
    <dbReference type="NCBI Taxonomy" id="8319"/>
    <lineage>
        <taxon>Eukaryota</taxon>
        <taxon>Metazoa</taxon>
        <taxon>Chordata</taxon>
        <taxon>Craniata</taxon>
        <taxon>Vertebrata</taxon>
        <taxon>Euteleostomi</taxon>
        <taxon>Amphibia</taxon>
        <taxon>Batrachia</taxon>
        <taxon>Caudata</taxon>
        <taxon>Salamandroidea</taxon>
        <taxon>Salamandridae</taxon>
        <taxon>Pleurodelinae</taxon>
        <taxon>Pleurodeles</taxon>
    </lineage>
</organism>
<feature type="region of interest" description="Disordered" evidence="1">
    <location>
        <begin position="86"/>
        <end position="109"/>
    </location>
</feature>
<evidence type="ECO:0000313" key="3">
    <source>
        <dbReference type="Proteomes" id="UP001066276"/>
    </source>
</evidence>
<keyword evidence="3" id="KW-1185">Reference proteome</keyword>
<evidence type="ECO:0000313" key="2">
    <source>
        <dbReference type="EMBL" id="KAJ1217421.1"/>
    </source>
</evidence>
<feature type="compositionally biased region" description="Basic and acidic residues" evidence="1">
    <location>
        <begin position="39"/>
        <end position="54"/>
    </location>
</feature>
<feature type="region of interest" description="Disordered" evidence="1">
    <location>
        <begin position="28"/>
        <end position="54"/>
    </location>
</feature>